<accession>A0A9X9MB03</accession>
<evidence type="ECO:0000313" key="5">
    <source>
        <dbReference type="Proteomes" id="UP000269945"/>
    </source>
</evidence>
<dbReference type="Proteomes" id="UP000269945">
    <property type="component" value="Unassembled WGS sequence"/>
</dbReference>
<proteinExistence type="predicted"/>
<dbReference type="PANTHER" id="PTHR45668">
    <property type="entry name" value="SERINE/THREONINE-PROTEIN PHOSPHATASE 5-RELATED"/>
    <property type="match status" value="1"/>
</dbReference>
<evidence type="ECO:0000256" key="2">
    <source>
        <dbReference type="ARBA" id="ARBA00022723"/>
    </source>
</evidence>
<comment type="cofactor">
    <cofactor evidence="1">
        <name>Mn(2+)</name>
        <dbReference type="ChEBI" id="CHEBI:29035"/>
    </cofactor>
</comment>
<dbReference type="InterPro" id="IPR029052">
    <property type="entry name" value="Metallo-depent_PP-like"/>
</dbReference>
<name>A0A9X9MB03_GULGU</name>
<evidence type="ECO:0000313" key="4">
    <source>
        <dbReference type="EMBL" id="VCX41075.1"/>
    </source>
</evidence>
<evidence type="ECO:0000256" key="3">
    <source>
        <dbReference type="ARBA" id="ARBA00023211"/>
    </source>
</evidence>
<dbReference type="AlphaFoldDB" id="A0A9X9MB03"/>
<dbReference type="InterPro" id="IPR051134">
    <property type="entry name" value="PPP_phosphatase"/>
</dbReference>
<organism evidence="4 5">
    <name type="scientific">Gulo gulo</name>
    <name type="common">Wolverine</name>
    <name type="synonym">Gluton</name>
    <dbReference type="NCBI Taxonomy" id="48420"/>
    <lineage>
        <taxon>Eukaryota</taxon>
        <taxon>Metazoa</taxon>
        <taxon>Chordata</taxon>
        <taxon>Craniata</taxon>
        <taxon>Vertebrata</taxon>
        <taxon>Euteleostomi</taxon>
        <taxon>Mammalia</taxon>
        <taxon>Eutheria</taxon>
        <taxon>Laurasiatheria</taxon>
        <taxon>Carnivora</taxon>
        <taxon>Caniformia</taxon>
        <taxon>Musteloidea</taxon>
        <taxon>Mustelidae</taxon>
        <taxon>Guloninae</taxon>
        <taxon>Gulo</taxon>
    </lineage>
</organism>
<dbReference type="PANTHER" id="PTHR45668:SF1">
    <property type="entry name" value="SERINE_THREONINE-PROTEIN PHOSPHATASE WITH EF-HANDS 1"/>
    <property type="match status" value="1"/>
</dbReference>
<keyword evidence="3" id="KW-0464">Manganese</keyword>
<dbReference type="EMBL" id="CYRY02045582">
    <property type="protein sequence ID" value="VCX41075.1"/>
    <property type="molecule type" value="Genomic_DNA"/>
</dbReference>
<gene>
    <name evidence="4" type="ORF">BN2614_LOCUS2</name>
</gene>
<comment type="caution">
    <text evidence="4">The sequence shown here is derived from an EMBL/GenBank/DDBJ whole genome shotgun (WGS) entry which is preliminary data.</text>
</comment>
<dbReference type="Gene3D" id="3.60.21.10">
    <property type="match status" value="1"/>
</dbReference>
<feature type="non-terminal residue" evidence="4">
    <location>
        <position position="1"/>
    </location>
</feature>
<protein>
    <submittedName>
        <fullName evidence="4">Uncharacterized protein</fullName>
    </submittedName>
</protein>
<sequence length="84" mass="9548">MHGKKILQILEDVYTWLPIGTIIDNEILVIHGGISESTDLNLLHRIERHKMKSVLMPPISVDEDHDTDLKKTKIGATVVPREIK</sequence>
<reference evidence="4 5" key="1">
    <citation type="submission" date="2018-10" db="EMBL/GenBank/DDBJ databases">
        <authorList>
            <person name="Ekblom R."/>
            <person name="Jareborg N."/>
        </authorList>
    </citation>
    <scope>NUCLEOTIDE SEQUENCE [LARGE SCALE GENOMIC DNA]</scope>
    <source>
        <tissue evidence="4">Muscle</tissue>
    </source>
</reference>
<keyword evidence="2" id="KW-0479">Metal-binding</keyword>
<dbReference type="SUPFAM" id="SSF56300">
    <property type="entry name" value="Metallo-dependent phosphatases"/>
    <property type="match status" value="1"/>
</dbReference>
<keyword evidence="5" id="KW-1185">Reference proteome</keyword>
<evidence type="ECO:0000256" key="1">
    <source>
        <dbReference type="ARBA" id="ARBA00001936"/>
    </source>
</evidence>
<dbReference type="GO" id="GO:0046872">
    <property type="term" value="F:metal ion binding"/>
    <property type="evidence" value="ECO:0007669"/>
    <property type="project" value="UniProtKB-KW"/>
</dbReference>